<proteinExistence type="predicted"/>
<evidence type="ECO:0000256" key="1">
    <source>
        <dbReference type="SAM" id="MobiDB-lite"/>
    </source>
</evidence>
<feature type="region of interest" description="Disordered" evidence="1">
    <location>
        <begin position="167"/>
        <end position="201"/>
    </location>
</feature>
<dbReference type="OrthoDB" id="4739136at2759"/>
<sequence length="706" mass="79917">MVRIEEISMGRMSSGDEEEGPQVPPAVSSMNPAESMQGSFASLVDLSSSRPMECSVSPQRHSGCPRAVPPPLRRETLPGAMEEPEEPSSDLPSGTHSSRSSFPQPPFREGTQSSLSSAVDEQEELLINLSRDLHINLPDSPRPSSKPPRPVQARPVVVPQARMQHIASRGHSQSHQRKHRRWAKTAPYLDKKKAQQESKAKKDIELAKLRREPATGLKPSDFAFFWPEDSPPIQEVLGEHLEELDSLRLKFGVHMYRRTEIVVSGADEASIPQIEAELQKIWKGTTFRSDIRIRAYLVEPPPGPLGKHTIALVDPRRSSRPYIRNEKPRSLDWGGVNWRDLSTQHQRMQQYNYARLLDSTKECISKMPFFSGLVRMRVHFGTFILNRLRKDPRGSSELDLDEFCAQLQHERAEGRVVPGFNLDQNELLRRFMAAHNLLEPMGHTSSLYALLDSDPVLSASFEFADRTVRSLRLEVFFQMIPGSREVEKKGFMWLKSRGGDDFSRRLPLQLGMIDFAKSDWQLDVEFFLQPQANAIKEQMEEFVQSIHFRPCNNRYPIFDKPVRKVLFSEAIQVSSVVEKAALQFRIKSTPYVLELARYDHFSGVSEPEANRTSWGATLFNPAWDEMLGSATESSTGENITPEHFTAFFPPSQAGNVLQTGNQGFDEFLTIVQRVSELLRPSSTSEKISHTMPSMEGLLEAELGTLF</sequence>
<feature type="region of interest" description="Disordered" evidence="1">
    <location>
        <begin position="1"/>
        <end position="154"/>
    </location>
</feature>
<keyword evidence="4" id="KW-1185">Reference proteome</keyword>
<organism evidence="3 4">
    <name type="scientific">Penicillium capsulatum</name>
    <dbReference type="NCBI Taxonomy" id="69766"/>
    <lineage>
        <taxon>Eukaryota</taxon>
        <taxon>Fungi</taxon>
        <taxon>Dikarya</taxon>
        <taxon>Ascomycota</taxon>
        <taxon>Pezizomycotina</taxon>
        <taxon>Eurotiomycetes</taxon>
        <taxon>Eurotiomycetidae</taxon>
        <taxon>Eurotiales</taxon>
        <taxon>Aspergillaceae</taxon>
        <taxon>Penicillium</taxon>
    </lineage>
</organism>
<evidence type="ECO:0000313" key="3">
    <source>
        <dbReference type="EMBL" id="KAJ5152084.1"/>
    </source>
</evidence>
<dbReference type="Proteomes" id="UP001146351">
    <property type="component" value="Unassembled WGS sequence"/>
</dbReference>
<feature type="compositionally biased region" description="Basic and acidic residues" evidence="1">
    <location>
        <begin position="189"/>
        <end position="201"/>
    </location>
</feature>
<accession>A0A9W9HR80</accession>
<feature type="domain" description="DUF7905" evidence="2">
    <location>
        <begin position="341"/>
        <end position="649"/>
    </location>
</feature>
<name>A0A9W9HR80_9EURO</name>
<dbReference type="EMBL" id="JAPQKO010000008">
    <property type="protein sequence ID" value="KAJ5152084.1"/>
    <property type="molecule type" value="Genomic_DNA"/>
</dbReference>
<feature type="compositionally biased region" description="Polar residues" evidence="1">
    <location>
        <begin position="110"/>
        <end position="119"/>
    </location>
</feature>
<dbReference type="AlphaFoldDB" id="A0A9W9HR80"/>
<feature type="compositionally biased region" description="Basic residues" evidence="1">
    <location>
        <begin position="172"/>
        <end position="183"/>
    </location>
</feature>
<comment type="caution">
    <text evidence="3">The sequence shown here is derived from an EMBL/GenBank/DDBJ whole genome shotgun (WGS) entry which is preliminary data.</text>
</comment>
<protein>
    <recommendedName>
        <fullName evidence="2">DUF7905 domain-containing protein</fullName>
    </recommendedName>
</protein>
<feature type="compositionally biased region" description="Pro residues" evidence="1">
    <location>
        <begin position="140"/>
        <end position="150"/>
    </location>
</feature>
<evidence type="ECO:0000313" key="4">
    <source>
        <dbReference type="Proteomes" id="UP001146351"/>
    </source>
</evidence>
<dbReference type="Pfam" id="PF25482">
    <property type="entry name" value="DUF7905"/>
    <property type="match status" value="1"/>
</dbReference>
<feature type="compositionally biased region" description="Polar residues" evidence="1">
    <location>
        <begin position="28"/>
        <end position="60"/>
    </location>
</feature>
<gene>
    <name evidence="3" type="ORF">N7492_010379</name>
</gene>
<reference evidence="3" key="1">
    <citation type="submission" date="2022-11" db="EMBL/GenBank/DDBJ databases">
        <authorList>
            <person name="Petersen C."/>
        </authorList>
    </citation>
    <scope>NUCLEOTIDE SEQUENCE</scope>
    <source>
        <strain evidence="3">IBT 21917</strain>
    </source>
</reference>
<reference evidence="3" key="2">
    <citation type="journal article" date="2023" name="IMA Fungus">
        <title>Comparative genomic study of the Penicillium genus elucidates a diverse pangenome and 15 lateral gene transfer events.</title>
        <authorList>
            <person name="Petersen C."/>
            <person name="Sorensen T."/>
            <person name="Nielsen M.R."/>
            <person name="Sondergaard T.E."/>
            <person name="Sorensen J.L."/>
            <person name="Fitzpatrick D.A."/>
            <person name="Frisvad J.C."/>
            <person name="Nielsen K.L."/>
        </authorList>
    </citation>
    <scope>NUCLEOTIDE SEQUENCE</scope>
    <source>
        <strain evidence="3">IBT 21917</strain>
    </source>
</reference>
<evidence type="ECO:0000259" key="2">
    <source>
        <dbReference type="Pfam" id="PF25482"/>
    </source>
</evidence>
<dbReference type="InterPro" id="IPR057227">
    <property type="entry name" value="DUF7905"/>
</dbReference>